<keyword evidence="1" id="KW-0812">Transmembrane</keyword>
<evidence type="ECO:0000256" key="2">
    <source>
        <dbReference type="SAM" id="SignalP"/>
    </source>
</evidence>
<keyword evidence="1" id="KW-1133">Transmembrane helix</keyword>
<feature type="chain" id="PRO_5001663470" evidence="2">
    <location>
        <begin position="24"/>
        <end position="449"/>
    </location>
</feature>
<organism evidence="3">
    <name type="scientific">Clytia hemisphaerica</name>
    <dbReference type="NCBI Taxonomy" id="252671"/>
    <lineage>
        <taxon>Eukaryota</taxon>
        <taxon>Metazoa</taxon>
        <taxon>Cnidaria</taxon>
        <taxon>Hydrozoa</taxon>
        <taxon>Hydroidolina</taxon>
        <taxon>Leptothecata</taxon>
        <taxon>Obeliida</taxon>
        <taxon>Clytiidae</taxon>
        <taxon>Clytia</taxon>
    </lineage>
</organism>
<evidence type="ECO:0000256" key="1">
    <source>
        <dbReference type="SAM" id="Phobius"/>
    </source>
</evidence>
<feature type="transmembrane region" description="Helical" evidence="1">
    <location>
        <begin position="225"/>
        <end position="245"/>
    </location>
</feature>
<protein>
    <submittedName>
        <fullName evidence="3">Putative cnidarian restricted secreted protein</fullName>
    </submittedName>
</protein>
<dbReference type="AlphaFoldDB" id="A0A069DUQ3"/>
<sequence length="449" mass="50853">MGYNGVANLALVIILLKCVTVLSESVSFERKQNVDIFKNNGRKCYQMAASVYEQGWCKCDFEKMFVGDKCVVKRTMSACIMAQVIDVVNLNIADINYITVLDFNFETKESFWNYAFSDNIIKLISESQGVSTNLKVELAGMIMKIALNGNPQCMMVKILGPSRYPVDLSHLGESNTELDTASKKKHLPEMATTTSTTTDVLKTLESQQPNNQDTENNMFNSTTGIIVSTIAALTLILLVVAIILFKRSKMKRRRNDSAASIETPEIASVCSLSSKMDPTFCSPALSRHSLETIITDGSDQESQNENIYQQPDDVVKSNSYKRHSNIPAAYFQQISLDYENPDDVRQQVENLSPEYHELEIEDLQRRPMPQRRDNEINDDNVQQWKPKLPRKPTILQNIQSNRQLLNNGSFESDEDYYSEALGTPNQVSPDQFEELYAKVDKSRKRQNNS</sequence>
<proteinExistence type="evidence at transcript level"/>
<reference evidence="3" key="1">
    <citation type="journal article" date="2014" name="PLoS Genet.">
        <title>Differential Responses to Wnt and PCP Disruption Predict Expression and Developmental Function of Conserved and Novel Genes in a Cnidarian.</title>
        <authorList>
            <person name="Lapebie P."/>
            <person name="Ruggiero A."/>
            <person name="Barreau C."/>
            <person name="Chevalier S."/>
            <person name="Chang P."/>
            <person name="Dru P."/>
            <person name="Houliston E."/>
            <person name="Momose T."/>
        </authorList>
    </citation>
    <scope>NUCLEOTIDE SEQUENCE</scope>
</reference>
<keyword evidence="1" id="KW-0472">Membrane</keyword>
<keyword evidence="2" id="KW-0732">Signal</keyword>
<dbReference type="EMBL" id="GBGP01000190">
    <property type="protein sequence ID" value="JAC84999.1"/>
    <property type="molecule type" value="mRNA"/>
</dbReference>
<feature type="signal peptide" evidence="2">
    <location>
        <begin position="1"/>
        <end position="23"/>
    </location>
</feature>
<evidence type="ECO:0000313" key="3">
    <source>
        <dbReference type="EMBL" id="JAC84999.1"/>
    </source>
</evidence>
<accession>A0A069DUQ3</accession>
<name>A0A069DUQ3_9CNID</name>